<keyword evidence="2" id="KW-1185">Reference proteome</keyword>
<gene>
    <name evidence="1" type="ORF">HMPREF0645_2248</name>
</gene>
<name>D1PZ63_9BACT</name>
<organism evidence="1 2">
    <name type="scientific">Hallella bergensis DSM 17361</name>
    <dbReference type="NCBI Taxonomy" id="585502"/>
    <lineage>
        <taxon>Bacteria</taxon>
        <taxon>Pseudomonadati</taxon>
        <taxon>Bacteroidota</taxon>
        <taxon>Bacteroidia</taxon>
        <taxon>Bacteroidales</taxon>
        <taxon>Prevotellaceae</taxon>
        <taxon>Hallella</taxon>
    </lineage>
</organism>
<comment type="caution">
    <text evidence="1">The sequence shown here is derived from an EMBL/GenBank/DDBJ whole genome shotgun (WGS) entry which is preliminary data.</text>
</comment>
<accession>D1PZ63</accession>
<proteinExistence type="predicted"/>
<dbReference type="HOGENOM" id="CLU_3237576_0_0_10"/>
<evidence type="ECO:0000313" key="1">
    <source>
        <dbReference type="EMBL" id="EFA43297.1"/>
    </source>
</evidence>
<dbReference type="AlphaFoldDB" id="D1PZ63"/>
<evidence type="ECO:0000313" key="2">
    <source>
        <dbReference type="Proteomes" id="UP000003160"/>
    </source>
</evidence>
<dbReference type="EMBL" id="ACKS01000082">
    <property type="protein sequence ID" value="EFA43297.1"/>
    <property type="molecule type" value="Genomic_DNA"/>
</dbReference>
<reference evidence="1 2" key="1">
    <citation type="submission" date="2009-10" db="EMBL/GenBank/DDBJ databases">
        <authorList>
            <person name="Qin X."/>
            <person name="Bachman B."/>
            <person name="Battles P."/>
            <person name="Bell A."/>
            <person name="Bess C."/>
            <person name="Bickham C."/>
            <person name="Chaboub L."/>
            <person name="Chen D."/>
            <person name="Coyle M."/>
            <person name="Deiros D.R."/>
            <person name="Dinh H."/>
            <person name="Forbes L."/>
            <person name="Fowler G."/>
            <person name="Francisco L."/>
            <person name="Fu Q."/>
            <person name="Gubbala S."/>
            <person name="Hale W."/>
            <person name="Han Y."/>
            <person name="Hemphill L."/>
            <person name="Highlander S.K."/>
            <person name="Hirani K."/>
            <person name="Hogues M."/>
            <person name="Jackson L."/>
            <person name="Jakkamsetti A."/>
            <person name="Javaid M."/>
            <person name="Jiang H."/>
            <person name="Korchina V."/>
            <person name="Kovar C."/>
            <person name="Lara F."/>
            <person name="Lee S."/>
            <person name="Mata R."/>
            <person name="Mathew T."/>
            <person name="Moen C."/>
            <person name="Morales K."/>
            <person name="Munidasa M."/>
            <person name="Nazareth L."/>
            <person name="Ngo R."/>
            <person name="Nguyen L."/>
            <person name="Okwuonu G."/>
            <person name="Ongeri F."/>
            <person name="Patil S."/>
            <person name="Petrosino J."/>
            <person name="Pham C."/>
            <person name="Pham P."/>
            <person name="Pu L.-L."/>
            <person name="Puazo M."/>
            <person name="Raj R."/>
            <person name="Reid J."/>
            <person name="Rouhana J."/>
            <person name="Saada N."/>
            <person name="Shang Y."/>
            <person name="Simmons D."/>
            <person name="Thornton R."/>
            <person name="Warren J."/>
            <person name="Weissenberger G."/>
            <person name="Zhang J."/>
            <person name="Zhang L."/>
            <person name="Zhou C."/>
            <person name="Zhu D."/>
            <person name="Muzny D."/>
            <person name="Worley K."/>
            <person name="Gibbs R."/>
        </authorList>
    </citation>
    <scope>NUCLEOTIDE SEQUENCE [LARGE SCALE GENOMIC DNA]</scope>
    <source>
        <strain evidence="1 2">DSM 17361</strain>
    </source>
</reference>
<sequence>MKDLSFFLDKSFFTLRKFKNNLPFARKNAKITDIHSVLIIRIL</sequence>
<dbReference type="Proteomes" id="UP000003160">
    <property type="component" value="Unassembled WGS sequence"/>
</dbReference>
<protein>
    <submittedName>
        <fullName evidence="1">Uncharacterized protein</fullName>
    </submittedName>
</protein>